<dbReference type="EMBL" id="JAGSGD010000002">
    <property type="protein sequence ID" value="MBR7621585.1"/>
    <property type="molecule type" value="Genomic_DNA"/>
</dbReference>
<comment type="caution">
    <text evidence="3">The sequence shown here is derived from an EMBL/GenBank/DDBJ whole genome shotgun (WGS) entry which is preliminary data.</text>
</comment>
<keyword evidence="1" id="KW-0472">Membrane</keyword>
<dbReference type="Pfam" id="PF06904">
    <property type="entry name" value="Extensin-like_C"/>
    <property type="match status" value="1"/>
</dbReference>
<sequence>MAYRAPRHPHIEKHARHQTLLARIVGLFLIWAIVGVMALLAERTIPAQHLPWKTLSVIDPIGVATKAKAARTGEDPAACRAVLTQGGMTFKEVQEVSADGMCQVRDAVRFTGGMAPLKPSDVSMTCKEALAVSIWERQVVQPAAFEVLGEAVVAIDNYGSYACRRIYGQAEGPISEHASANALDVAGFKLANGETVSVLRDWNDPGPKGRFLHRVRDDGCRVFITVLSPDYNAAHANHLHLDMGGGALCR</sequence>
<dbReference type="InterPro" id="IPR009683">
    <property type="entry name" value="Extensin-like_C"/>
</dbReference>
<protein>
    <submittedName>
        <fullName evidence="3">Extensin family protein</fullName>
    </submittedName>
</protein>
<keyword evidence="1" id="KW-0812">Transmembrane</keyword>
<gene>
    <name evidence="3" type="ORF">JKL49_19490</name>
</gene>
<feature type="domain" description="Extensin-like C-terminal" evidence="2">
    <location>
        <begin position="78"/>
        <end position="250"/>
    </location>
</feature>
<evidence type="ECO:0000259" key="2">
    <source>
        <dbReference type="Pfam" id="PF06904"/>
    </source>
</evidence>
<name>A0A941HYM8_9CAUL</name>
<organism evidence="3 4">
    <name type="scientific">Phenylobacterium glaciei</name>
    <dbReference type="NCBI Taxonomy" id="2803784"/>
    <lineage>
        <taxon>Bacteria</taxon>
        <taxon>Pseudomonadati</taxon>
        <taxon>Pseudomonadota</taxon>
        <taxon>Alphaproteobacteria</taxon>
        <taxon>Caulobacterales</taxon>
        <taxon>Caulobacteraceae</taxon>
        <taxon>Phenylobacterium</taxon>
    </lineage>
</organism>
<evidence type="ECO:0000256" key="1">
    <source>
        <dbReference type="SAM" id="Phobius"/>
    </source>
</evidence>
<dbReference type="AlphaFoldDB" id="A0A941HYM8"/>
<dbReference type="RefSeq" id="WP_215343102.1">
    <property type="nucleotide sequence ID" value="NZ_JAGSGD010000002.1"/>
</dbReference>
<proteinExistence type="predicted"/>
<evidence type="ECO:0000313" key="3">
    <source>
        <dbReference type="EMBL" id="MBR7621585.1"/>
    </source>
</evidence>
<reference evidence="3" key="1">
    <citation type="submission" date="2021-04" db="EMBL/GenBank/DDBJ databases">
        <title>Draft genome assembly of strain Phenylobacterium sp. 20VBR1 using MiniION and Illumina platforms.</title>
        <authorList>
            <person name="Thomas F.A."/>
            <person name="Krishnan K.P."/>
            <person name="Sinha R.K."/>
        </authorList>
    </citation>
    <scope>NUCLEOTIDE SEQUENCE</scope>
    <source>
        <strain evidence="3">20VBR1</strain>
    </source>
</reference>
<keyword evidence="4" id="KW-1185">Reference proteome</keyword>
<feature type="transmembrane region" description="Helical" evidence="1">
    <location>
        <begin position="20"/>
        <end position="41"/>
    </location>
</feature>
<evidence type="ECO:0000313" key="4">
    <source>
        <dbReference type="Proteomes" id="UP000622580"/>
    </source>
</evidence>
<keyword evidence="1" id="KW-1133">Transmembrane helix</keyword>
<dbReference type="Proteomes" id="UP000622580">
    <property type="component" value="Unassembled WGS sequence"/>
</dbReference>
<accession>A0A941HYM8</accession>